<proteinExistence type="predicted"/>
<organism evidence="4 5">
    <name type="scientific">Flavobacterium bizetiae</name>
    <dbReference type="NCBI Taxonomy" id="2704140"/>
    <lineage>
        <taxon>Bacteria</taxon>
        <taxon>Pseudomonadati</taxon>
        <taxon>Bacteroidota</taxon>
        <taxon>Flavobacteriia</taxon>
        <taxon>Flavobacteriales</taxon>
        <taxon>Flavobacteriaceae</taxon>
        <taxon>Flavobacterium</taxon>
    </lineage>
</organism>
<reference evidence="4 5" key="1">
    <citation type="submission" date="2020-02" db="EMBL/GenBank/DDBJ databases">
        <authorList>
            <person name="Criscuolo A."/>
        </authorList>
    </citation>
    <scope>NUCLEOTIDE SEQUENCE [LARGE SCALE GENOMIC DNA]</scope>
    <source>
        <strain evidence="4">CIP105534</strain>
    </source>
</reference>
<dbReference type="PANTHER" id="PTHR47893">
    <property type="entry name" value="REGULATORY PROTEIN PCHR"/>
    <property type="match status" value="1"/>
</dbReference>
<dbReference type="SUPFAM" id="SSF46689">
    <property type="entry name" value="Homeodomain-like"/>
    <property type="match status" value="1"/>
</dbReference>
<dbReference type="GO" id="GO:0043565">
    <property type="term" value="F:sequence-specific DNA binding"/>
    <property type="evidence" value="ECO:0007669"/>
    <property type="project" value="InterPro"/>
</dbReference>
<dbReference type="AlphaFoldDB" id="A0A6J4GUQ0"/>
<dbReference type="InterPro" id="IPR009057">
    <property type="entry name" value="Homeodomain-like_sf"/>
</dbReference>
<evidence type="ECO:0000256" key="1">
    <source>
        <dbReference type="ARBA" id="ARBA00023015"/>
    </source>
</evidence>
<protein>
    <recommendedName>
        <fullName evidence="3">HTH araC/xylS-type domain-containing protein</fullName>
    </recommendedName>
</protein>
<dbReference type="RefSeq" id="WP_173972312.1">
    <property type="nucleotide sequence ID" value="NZ_CADCSU010000137.1"/>
</dbReference>
<gene>
    <name evidence="4" type="ORF">FLA105534_03803</name>
</gene>
<accession>A0A6J4GUQ0</accession>
<dbReference type="Proteomes" id="UP000479938">
    <property type="component" value="Unassembled WGS sequence"/>
</dbReference>
<evidence type="ECO:0000256" key="2">
    <source>
        <dbReference type="ARBA" id="ARBA00023163"/>
    </source>
</evidence>
<dbReference type="Pfam" id="PF12833">
    <property type="entry name" value="HTH_18"/>
    <property type="match status" value="1"/>
</dbReference>
<keyword evidence="1" id="KW-0805">Transcription regulation</keyword>
<dbReference type="Gene3D" id="1.10.10.60">
    <property type="entry name" value="Homeodomain-like"/>
    <property type="match status" value="2"/>
</dbReference>
<dbReference type="EMBL" id="CADCSU010000137">
    <property type="protein sequence ID" value="CAA9201857.1"/>
    <property type="molecule type" value="Genomic_DNA"/>
</dbReference>
<evidence type="ECO:0000313" key="4">
    <source>
        <dbReference type="EMBL" id="CAA9201857.1"/>
    </source>
</evidence>
<dbReference type="GO" id="GO:0003700">
    <property type="term" value="F:DNA-binding transcription factor activity"/>
    <property type="evidence" value="ECO:0007669"/>
    <property type="project" value="InterPro"/>
</dbReference>
<keyword evidence="2" id="KW-0804">Transcription</keyword>
<dbReference type="InterPro" id="IPR053142">
    <property type="entry name" value="PchR_regulatory_protein"/>
</dbReference>
<name>A0A6J4GUQ0_9FLAO</name>
<evidence type="ECO:0000313" key="5">
    <source>
        <dbReference type="Proteomes" id="UP000479938"/>
    </source>
</evidence>
<dbReference type="PROSITE" id="PS01124">
    <property type="entry name" value="HTH_ARAC_FAMILY_2"/>
    <property type="match status" value="1"/>
</dbReference>
<dbReference type="SMART" id="SM00342">
    <property type="entry name" value="HTH_ARAC"/>
    <property type="match status" value="1"/>
</dbReference>
<feature type="domain" description="HTH araC/xylS-type" evidence="3">
    <location>
        <begin position="227"/>
        <end position="326"/>
    </location>
</feature>
<dbReference type="PANTHER" id="PTHR47893:SF1">
    <property type="entry name" value="REGULATORY PROTEIN PCHR"/>
    <property type="match status" value="1"/>
</dbReference>
<sequence length="327" mass="37808">MKTVIEHNYNTSRSWLELFAQTMGGSVEGNFVKGDNDIYEGTQCVLPVEDGITAILSDKTYKQDILVKYRNENSNFMGLYFYLTDQDIDFVLNGNTTVVGELNYNLSIVDSDVDMHYGFQKGTRIFAICILFDKDILSKKLHQIDKKLSLNNIFLNAEKNAVIRLDRIDPESLFLISDFRKIGYDNALYEIFFKGLVYQLTSNYLQHVTAHKDISDRKKSKDLKNILKSKKLLKNIVEEPFPGINYLAEQVCMSPSKFKKLFTEISGLNPGTYFYKIKLNRAKEMLETGKYNVNEVARQLNYSTVSYLGKRFNERYGICPKKYQSLF</sequence>
<evidence type="ECO:0000259" key="3">
    <source>
        <dbReference type="PROSITE" id="PS01124"/>
    </source>
</evidence>
<keyword evidence="5" id="KW-1185">Reference proteome</keyword>
<dbReference type="InterPro" id="IPR018060">
    <property type="entry name" value="HTH_AraC"/>
</dbReference>